<dbReference type="Pfam" id="PF09924">
    <property type="entry name" value="LPG_synthase_C"/>
    <property type="match status" value="1"/>
</dbReference>
<sequence>MLEFSKITIQNALTLKPYLDVQPFRSCDYTLGAVFQWRAYFRSAFTIVSGMLVMLATYPGEGTCFVYPVGNGDLNAALDAIEAHAKESGMPLRFCAVPKEALAQLCERYGSRAVVSTHRDWADYVYNACDLMDFPGKKYHTQRNHLNRFCKDNPSAVFVPVTEETLPAALAFLDEYEQHAPLDKVIEAEEMKRAKELLADSLVLGQKAGYIDVAGTIVALSVGEVVGDTLHCHVEKARVDYAGSYQAIVSMFARYAVEADTLYINREDDSGEESLRYSKMAYRPIQLLDKFWVGVDNCE</sequence>
<dbReference type="EMBL" id="VSSQ01013317">
    <property type="protein sequence ID" value="MPM51230.1"/>
    <property type="molecule type" value="Genomic_DNA"/>
</dbReference>
<gene>
    <name evidence="2" type="ORF">SDC9_97978</name>
</gene>
<evidence type="ECO:0000313" key="2">
    <source>
        <dbReference type="EMBL" id="MPM51230.1"/>
    </source>
</evidence>
<name>A0A645ADI6_9ZZZZ</name>
<reference evidence="2" key="1">
    <citation type="submission" date="2019-08" db="EMBL/GenBank/DDBJ databases">
        <authorList>
            <person name="Kucharzyk K."/>
            <person name="Murdoch R.W."/>
            <person name="Higgins S."/>
            <person name="Loffler F."/>
        </authorList>
    </citation>
    <scope>NUCLEOTIDE SEQUENCE</scope>
</reference>
<proteinExistence type="predicted"/>
<dbReference type="InterPro" id="IPR024320">
    <property type="entry name" value="LPG_synthase_C"/>
</dbReference>
<comment type="caution">
    <text evidence="2">The sequence shown here is derived from an EMBL/GenBank/DDBJ whole genome shotgun (WGS) entry which is preliminary data.</text>
</comment>
<dbReference type="InterPro" id="IPR016732">
    <property type="entry name" value="UCP018688"/>
</dbReference>
<dbReference type="Gene3D" id="3.40.630.30">
    <property type="match status" value="1"/>
</dbReference>
<dbReference type="InterPro" id="IPR016181">
    <property type="entry name" value="Acyl_CoA_acyltransferase"/>
</dbReference>
<protein>
    <recommendedName>
        <fullName evidence="1">Phosphatidylglycerol lysyltransferase C-terminal domain-containing protein</fullName>
    </recommendedName>
</protein>
<accession>A0A645ADI6</accession>
<dbReference type="SUPFAM" id="SSF55729">
    <property type="entry name" value="Acyl-CoA N-acyltransferases (Nat)"/>
    <property type="match status" value="2"/>
</dbReference>
<dbReference type="PANTHER" id="PTHR41373">
    <property type="entry name" value="DUF2156 DOMAIN-CONTAINING PROTEIN"/>
    <property type="match status" value="1"/>
</dbReference>
<feature type="domain" description="Phosphatidylglycerol lysyltransferase C-terminal" evidence="1">
    <location>
        <begin position="25"/>
        <end position="292"/>
    </location>
</feature>
<dbReference type="PANTHER" id="PTHR41373:SF1">
    <property type="entry name" value="PHOSPHATIDYLGLYCEROL LYSYLTRANSFERASE C-TERMINAL DOMAIN-CONTAINING PROTEIN"/>
    <property type="match status" value="1"/>
</dbReference>
<evidence type="ECO:0000259" key="1">
    <source>
        <dbReference type="Pfam" id="PF09924"/>
    </source>
</evidence>
<organism evidence="2">
    <name type="scientific">bioreactor metagenome</name>
    <dbReference type="NCBI Taxonomy" id="1076179"/>
    <lineage>
        <taxon>unclassified sequences</taxon>
        <taxon>metagenomes</taxon>
        <taxon>ecological metagenomes</taxon>
    </lineage>
</organism>
<dbReference type="AlphaFoldDB" id="A0A645ADI6"/>
<dbReference type="PIRSF" id="PIRSF018688">
    <property type="entry name" value="UCP018688"/>
    <property type="match status" value="1"/>
</dbReference>